<dbReference type="Proteomes" id="UP000004994">
    <property type="component" value="Chromosome 2"/>
</dbReference>
<dbReference type="AlphaFoldDB" id="A0A3Q7FAI0"/>
<name>A0A3Q7FAI0_SOLLC</name>
<organism evidence="1">
    <name type="scientific">Solanum lycopersicum</name>
    <name type="common">Tomato</name>
    <name type="synonym">Lycopersicon esculentum</name>
    <dbReference type="NCBI Taxonomy" id="4081"/>
    <lineage>
        <taxon>Eukaryota</taxon>
        <taxon>Viridiplantae</taxon>
        <taxon>Streptophyta</taxon>
        <taxon>Embryophyta</taxon>
        <taxon>Tracheophyta</taxon>
        <taxon>Spermatophyta</taxon>
        <taxon>Magnoliopsida</taxon>
        <taxon>eudicotyledons</taxon>
        <taxon>Gunneridae</taxon>
        <taxon>Pentapetalae</taxon>
        <taxon>asterids</taxon>
        <taxon>lamiids</taxon>
        <taxon>Solanales</taxon>
        <taxon>Solanaceae</taxon>
        <taxon>Solanoideae</taxon>
        <taxon>Solaneae</taxon>
        <taxon>Solanum</taxon>
        <taxon>Solanum subgen. Lycopersicon</taxon>
    </lineage>
</organism>
<dbReference type="Gramene" id="Solyc02g087160.3.1">
    <property type="protein sequence ID" value="Solyc02g087160.3.1"/>
    <property type="gene ID" value="Solyc02g087160.3"/>
</dbReference>
<dbReference type="InParanoid" id="A0A3Q7FAI0"/>
<sequence>TKTLSSLRMRDKGEEIFQPTEECTLLPSTTLLKDVST</sequence>
<evidence type="ECO:0000313" key="1">
    <source>
        <dbReference type="EnsemblPlants" id="Solyc02g087160.3.1"/>
    </source>
</evidence>
<reference evidence="1" key="2">
    <citation type="submission" date="2019-01" db="UniProtKB">
        <authorList>
            <consortium name="EnsemblPlants"/>
        </authorList>
    </citation>
    <scope>IDENTIFICATION</scope>
    <source>
        <strain evidence="1">cv. Heinz 1706</strain>
    </source>
</reference>
<protein>
    <submittedName>
        <fullName evidence="1">Uncharacterized protein</fullName>
    </submittedName>
</protein>
<dbReference type="EnsemblPlants" id="Solyc02g087160.3.1">
    <property type="protein sequence ID" value="Solyc02g087160.3.1"/>
    <property type="gene ID" value="Solyc02g087160.3"/>
</dbReference>
<keyword evidence="2" id="KW-1185">Reference proteome</keyword>
<evidence type="ECO:0000313" key="2">
    <source>
        <dbReference type="Proteomes" id="UP000004994"/>
    </source>
</evidence>
<proteinExistence type="predicted"/>
<reference evidence="1" key="1">
    <citation type="journal article" date="2012" name="Nature">
        <title>The tomato genome sequence provides insights into fleshy fruit evolution.</title>
        <authorList>
            <consortium name="Tomato Genome Consortium"/>
        </authorList>
    </citation>
    <scope>NUCLEOTIDE SEQUENCE [LARGE SCALE GENOMIC DNA]</scope>
    <source>
        <strain evidence="1">cv. Heinz 1706</strain>
    </source>
</reference>
<accession>A0A3Q7FAI0</accession>